<sequence>GKGSQRSRAPRSSSGPSSVHMSCSNCRKNLLKGQTAFQRKGSPALFCSTACLTSSLPSKGGSKLCNNCQKSITRPQDVVLASDTNGTMKEFCGQSCMNSFNYKKQGLSLRPADAPPKTPQTQSLCSMCSRFSTVSSAAAHRTIAGLCSPSAANGPAAYFEQQEQNLLSIGYVGRTPQGLN</sequence>
<evidence type="ECO:0000259" key="6">
    <source>
        <dbReference type="SMART" id="SM00746"/>
    </source>
</evidence>
<dbReference type="SUPFAM" id="SSF57716">
    <property type="entry name" value="Glucocorticoid receptor-like (DNA-binding domain)"/>
    <property type="match status" value="1"/>
</dbReference>
<dbReference type="AlphaFoldDB" id="A0A3Q2DZT5"/>
<protein>
    <recommendedName>
        <fullName evidence="6">TRASH domain-containing protein</fullName>
    </recommendedName>
</protein>
<dbReference type="Pfam" id="PF06467">
    <property type="entry name" value="zf-FCS"/>
    <property type="match status" value="2"/>
</dbReference>
<evidence type="ECO:0000256" key="1">
    <source>
        <dbReference type="ARBA" id="ARBA00022723"/>
    </source>
</evidence>
<dbReference type="InterPro" id="IPR010507">
    <property type="entry name" value="Znf_MYM"/>
</dbReference>
<keyword evidence="2" id="KW-0677">Repeat</keyword>
<organism evidence="7 8">
    <name type="scientific">Cyprinodon variegatus</name>
    <name type="common">Sheepshead minnow</name>
    <dbReference type="NCBI Taxonomy" id="28743"/>
    <lineage>
        <taxon>Eukaryota</taxon>
        <taxon>Metazoa</taxon>
        <taxon>Chordata</taxon>
        <taxon>Craniata</taxon>
        <taxon>Vertebrata</taxon>
        <taxon>Euteleostomi</taxon>
        <taxon>Actinopterygii</taxon>
        <taxon>Neopterygii</taxon>
        <taxon>Teleostei</taxon>
        <taxon>Neoteleostei</taxon>
        <taxon>Acanthomorphata</taxon>
        <taxon>Ovalentaria</taxon>
        <taxon>Atherinomorphae</taxon>
        <taxon>Cyprinodontiformes</taxon>
        <taxon>Cyprinodontidae</taxon>
        <taxon>Cyprinodon</taxon>
    </lineage>
</organism>
<evidence type="ECO:0000256" key="3">
    <source>
        <dbReference type="ARBA" id="ARBA00022771"/>
    </source>
</evidence>
<dbReference type="Proteomes" id="UP000265020">
    <property type="component" value="Unassembled WGS sequence"/>
</dbReference>
<keyword evidence="8" id="KW-1185">Reference proteome</keyword>
<keyword evidence="3" id="KW-0863">Zinc-finger</keyword>
<keyword evidence="1" id="KW-0479">Metal-binding</keyword>
<reference evidence="7" key="1">
    <citation type="submission" date="2025-08" db="UniProtKB">
        <authorList>
            <consortium name="Ensembl"/>
        </authorList>
    </citation>
    <scope>IDENTIFICATION</scope>
</reference>
<evidence type="ECO:0000256" key="5">
    <source>
        <dbReference type="SAM" id="MobiDB-lite"/>
    </source>
</evidence>
<evidence type="ECO:0000256" key="4">
    <source>
        <dbReference type="ARBA" id="ARBA00022833"/>
    </source>
</evidence>
<dbReference type="InterPro" id="IPR051284">
    <property type="entry name" value="ZnF_MYMT-QRICH1"/>
</dbReference>
<reference evidence="7" key="2">
    <citation type="submission" date="2025-09" db="UniProtKB">
        <authorList>
            <consortium name="Ensembl"/>
        </authorList>
    </citation>
    <scope>IDENTIFICATION</scope>
</reference>
<evidence type="ECO:0000313" key="7">
    <source>
        <dbReference type="Ensembl" id="ENSCVAP00000024509.1"/>
    </source>
</evidence>
<dbReference type="Ensembl" id="ENSCVAT00000003999.1">
    <property type="protein sequence ID" value="ENSCVAP00000024509.1"/>
    <property type="gene ID" value="ENSCVAG00000008647.1"/>
</dbReference>
<name>A0A3Q2DZT5_CYPVA</name>
<accession>A0A3Q2DZT5</accession>
<dbReference type="PANTHER" id="PTHR45736">
    <property type="entry name" value="ZINC FINGER MYM-TYPE PROTEIN"/>
    <property type="match status" value="1"/>
</dbReference>
<dbReference type="GO" id="GO:0008270">
    <property type="term" value="F:zinc ion binding"/>
    <property type="evidence" value="ECO:0007669"/>
    <property type="project" value="UniProtKB-KW"/>
</dbReference>
<dbReference type="PANTHER" id="PTHR45736:SF5">
    <property type="entry name" value="ZINC FINGER MYM-TYPE PROTEIN 4"/>
    <property type="match status" value="1"/>
</dbReference>
<keyword evidence="4" id="KW-0862">Zinc</keyword>
<feature type="domain" description="TRASH" evidence="6">
    <location>
        <begin position="23"/>
        <end position="59"/>
    </location>
</feature>
<evidence type="ECO:0000256" key="2">
    <source>
        <dbReference type="ARBA" id="ARBA00022737"/>
    </source>
</evidence>
<feature type="region of interest" description="Disordered" evidence="5">
    <location>
        <begin position="1"/>
        <end position="21"/>
    </location>
</feature>
<proteinExistence type="predicted"/>
<dbReference type="SMART" id="SM00746">
    <property type="entry name" value="TRASH"/>
    <property type="match status" value="2"/>
</dbReference>
<feature type="domain" description="TRASH" evidence="6">
    <location>
        <begin position="65"/>
        <end position="104"/>
    </location>
</feature>
<evidence type="ECO:0000313" key="8">
    <source>
        <dbReference type="Proteomes" id="UP000265020"/>
    </source>
</evidence>
<dbReference type="GeneTree" id="ENSGT00940000166582"/>
<dbReference type="InterPro" id="IPR011017">
    <property type="entry name" value="TRASH_dom"/>
</dbReference>